<dbReference type="PANTHER" id="PTHR21256">
    <property type="entry name" value="HISTIDINOL DEHYDROGENASE HDH"/>
    <property type="match status" value="1"/>
</dbReference>
<dbReference type="PANTHER" id="PTHR21256:SF2">
    <property type="entry name" value="HISTIDINE BIOSYNTHESIS TRIFUNCTIONAL PROTEIN"/>
    <property type="match status" value="1"/>
</dbReference>
<feature type="binding site" evidence="8">
    <location>
        <position position="323"/>
    </location>
    <ligand>
        <name>substrate</name>
    </ligand>
</feature>
<evidence type="ECO:0000313" key="12">
    <source>
        <dbReference type="EMBL" id="MDH8678211.1"/>
    </source>
</evidence>
<evidence type="ECO:0000256" key="8">
    <source>
        <dbReference type="HAMAP-Rule" id="MF_01024"/>
    </source>
</evidence>
<keyword evidence="4 8" id="KW-0479">Metal-binding</keyword>
<dbReference type="RefSeq" id="WP_281094051.1">
    <property type="nucleotide sequence ID" value="NZ_JARYZI010000005.1"/>
</dbReference>
<dbReference type="CDD" id="cd06572">
    <property type="entry name" value="Histidinol_dh"/>
    <property type="match status" value="1"/>
</dbReference>
<feature type="binding site" evidence="8">
    <location>
        <position position="186"/>
    </location>
    <ligand>
        <name>NAD(+)</name>
        <dbReference type="ChEBI" id="CHEBI:57540"/>
    </ligand>
</feature>
<comment type="cofactor">
    <cofactor evidence="8">
        <name>Zn(2+)</name>
        <dbReference type="ChEBI" id="CHEBI:29105"/>
    </cofactor>
    <text evidence="8">Binds 1 zinc ion per subunit.</text>
</comment>
<dbReference type="InterPro" id="IPR016161">
    <property type="entry name" value="Ald_DH/histidinol_DH"/>
</dbReference>
<dbReference type="GO" id="GO:0004399">
    <property type="term" value="F:histidinol dehydrogenase activity"/>
    <property type="evidence" value="ECO:0007669"/>
    <property type="project" value="UniProtKB-EC"/>
</dbReference>
<dbReference type="InterPro" id="IPR022695">
    <property type="entry name" value="Histidinol_DH_monofunct"/>
</dbReference>
<keyword evidence="6 8" id="KW-0560">Oxidoreductase</keyword>
<evidence type="ECO:0000256" key="6">
    <source>
        <dbReference type="ARBA" id="ARBA00023002"/>
    </source>
</evidence>
<feature type="binding site" evidence="8">
    <location>
        <position position="257"/>
    </location>
    <ligand>
        <name>substrate</name>
    </ligand>
</feature>
<evidence type="ECO:0000256" key="9">
    <source>
        <dbReference type="PIRNR" id="PIRNR000099"/>
    </source>
</evidence>
<reference evidence="12 13" key="1">
    <citation type="submission" date="2023-04" db="EMBL/GenBank/DDBJ databases">
        <title>Fusibacter bizertensis strain WBS, isolated from littoral bottom sediments of the Arctic seas - biochemical and genomic analysis.</title>
        <authorList>
            <person name="Brioukhanov A.L."/>
        </authorList>
    </citation>
    <scope>NUCLEOTIDE SEQUENCE [LARGE SCALE GENOMIC DNA]</scope>
    <source>
        <strain evidence="12 13">WBS</strain>
    </source>
</reference>
<proteinExistence type="inferred from homology"/>
<feature type="coiled-coil region" evidence="11">
    <location>
        <begin position="266"/>
        <end position="293"/>
    </location>
</feature>
<dbReference type="Gene3D" id="3.40.50.1980">
    <property type="entry name" value="Nitrogenase molybdenum iron protein domain"/>
    <property type="match status" value="2"/>
</dbReference>
<evidence type="ECO:0000256" key="5">
    <source>
        <dbReference type="ARBA" id="ARBA00022833"/>
    </source>
</evidence>
<feature type="binding site" evidence="8">
    <location>
        <position position="254"/>
    </location>
    <ligand>
        <name>Zn(2+)</name>
        <dbReference type="ChEBI" id="CHEBI:29105"/>
    </ligand>
</feature>
<dbReference type="EMBL" id="JARYZI010000005">
    <property type="protein sequence ID" value="MDH8678211.1"/>
    <property type="molecule type" value="Genomic_DNA"/>
</dbReference>
<evidence type="ECO:0000256" key="11">
    <source>
        <dbReference type="SAM" id="Coils"/>
    </source>
</evidence>
<keyword evidence="5 8" id="KW-0862">Zinc</keyword>
<comment type="function">
    <text evidence="1 8">Catalyzes the sequential NAD-dependent oxidations of L-histidinol to L-histidinaldehyde and then to L-histidine.</text>
</comment>
<dbReference type="EC" id="1.1.1.23" evidence="3 8"/>
<name>A0ABT6NCR4_9FIRM</name>
<feature type="binding site" evidence="8">
    <location>
        <position position="356"/>
    </location>
    <ligand>
        <name>substrate</name>
    </ligand>
</feature>
<dbReference type="Proteomes" id="UP001158045">
    <property type="component" value="Unassembled WGS sequence"/>
</dbReference>
<feature type="binding site" evidence="8">
    <location>
        <position position="415"/>
    </location>
    <ligand>
        <name>substrate</name>
    </ligand>
</feature>
<comment type="catalytic activity">
    <reaction evidence="7 8">
        <text>L-histidinol + 2 NAD(+) + H2O = L-histidine + 2 NADH + 3 H(+)</text>
        <dbReference type="Rhea" id="RHEA:20641"/>
        <dbReference type="ChEBI" id="CHEBI:15377"/>
        <dbReference type="ChEBI" id="CHEBI:15378"/>
        <dbReference type="ChEBI" id="CHEBI:57540"/>
        <dbReference type="ChEBI" id="CHEBI:57595"/>
        <dbReference type="ChEBI" id="CHEBI:57699"/>
        <dbReference type="ChEBI" id="CHEBI:57945"/>
        <dbReference type="EC" id="1.1.1.23"/>
    </reaction>
</comment>
<dbReference type="PRINTS" id="PR00083">
    <property type="entry name" value="HOLDHDRGNASE"/>
</dbReference>
<comment type="caution">
    <text evidence="12">The sequence shown here is derived from an EMBL/GenBank/DDBJ whole genome shotgun (WGS) entry which is preliminary data.</text>
</comment>
<evidence type="ECO:0000256" key="7">
    <source>
        <dbReference type="ARBA" id="ARBA00049489"/>
    </source>
</evidence>
<dbReference type="InterPro" id="IPR012131">
    <property type="entry name" value="Hstdl_DH"/>
</dbReference>
<feature type="binding site" evidence="8">
    <location>
        <position position="415"/>
    </location>
    <ligand>
        <name>Zn(2+)</name>
        <dbReference type="ChEBI" id="CHEBI:29105"/>
    </ligand>
</feature>
<evidence type="ECO:0000256" key="3">
    <source>
        <dbReference type="ARBA" id="ARBA00012965"/>
    </source>
</evidence>
<keyword evidence="13" id="KW-1185">Reference proteome</keyword>
<dbReference type="InterPro" id="IPR001692">
    <property type="entry name" value="Histidinol_DH_CS"/>
</dbReference>
<evidence type="ECO:0000256" key="4">
    <source>
        <dbReference type="ARBA" id="ARBA00022723"/>
    </source>
</evidence>
<dbReference type="PIRSF" id="PIRSF000099">
    <property type="entry name" value="Histidinol_dh"/>
    <property type="match status" value="1"/>
</dbReference>
<feature type="binding site" evidence="8">
    <location>
        <position position="209"/>
    </location>
    <ligand>
        <name>NAD(+)</name>
        <dbReference type="ChEBI" id="CHEBI:57540"/>
    </ligand>
</feature>
<feature type="binding site" evidence="8">
    <location>
        <position position="124"/>
    </location>
    <ligand>
        <name>NAD(+)</name>
        <dbReference type="ChEBI" id="CHEBI:57540"/>
    </ligand>
</feature>
<dbReference type="HAMAP" id="MF_01024">
    <property type="entry name" value="HisD"/>
    <property type="match status" value="1"/>
</dbReference>
<feature type="binding site" evidence="8">
    <location>
        <position position="356"/>
    </location>
    <ligand>
        <name>Zn(2+)</name>
        <dbReference type="ChEBI" id="CHEBI:29105"/>
    </ligand>
</feature>
<dbReference type="Pfam" id="PF00815">
    <property type="entry name" value="Histidinol_dh"/>
    <property type="match status" value="1"/>
</dbReference>
<keyword evidence="8" id="KW-0520">NAD</keyword>
<evidence type="ECO:0000313" key="13">
    <source>
        <dbReference type="Proteomes" id="UP001158045"/>
    </source>
</evidence>
<keyword evidence="8" id="KW-0028">Amino-acid biosynthesis</keyword>
<feature type="binding site" evidence="8">
    <location>
        <position position="254"/>
    </location>
    <ligand>
        <name>substrate</name>
    </ligand>
</feature>
<accession>A0ABT6NCR4</accession>
<comment type="similarity">
    <text evidence="2 8 9 10">Belongs to the histidinol dehydrogenase family.</text>
</comment>
<gene>
    <name evidence="8 12" type="primary">hisD</name>
    <name evidence="12" type="ORF">QE109_08635</name>
</gene>
<dbReference type="NCBIfam" id="TIGR00069">
    <property type="entry name" value="hisD"/>
    <property type="match status" value="1"/>
</dbReference>
<protein>
    <recommendedName>
        <fullName evidence="3 8">Histidinol dehydrogenase</fullName>
        <shortName evidence="8">HDH</shortName>
        <ecNumber evidence="3 8">1.1.1.23</ecNumber>
    </recommendedName>
</protein>
<dbReference type="Gene3D" id="1.20.5.1300">
    <property type="match status" value="1"/>
</dbReference>
<feature type="active site" description="Proton acceptor" evidence="8">
    <location>
        <position position="323"/>
    </location>
</feature>
<dbReference type="SUPFAM" id="SSF53720">
    <property type="entry name" value="ALDH-like"/>
    <property type="match status" value="1"/>
</dbReference>
<feature type="binding site" evidence="8">
    <location>
        <position position="410"/>
    </location>
    <ligand>
        <name>substrate</name>
    </ligand>
</feature>
<evidence type="ECO:0000256" key="2">
    <source>
        <dbReference type="ARBA" id="ARBA00010178"/>
    </source>
</evidence>
<evidence type="ECO:0000256" key="10">
    <source>
        <dbReference type="RuleBase" id="RU004175"/>
    </source>
</evidence>
<feature type="binding site" evidence="8">
    <location>
        <position position="257"/>
    </location>
    <ligand>
        <name>Zn(2+)</name>
        <dbReference type="ChEBI" id="CHEBI:29105"/>
    </ligand>
</feature>
<keyword evidence="8" id="KW-0368">Histidine biosynthesis</keyword>
<keyword evidence="11" id="KW-0175">Coiled coil</keyword>
<dbReference type="PROSITE" id="PS00611">
    <property type="entry name" value="HISOL_DEHYDROGENASE"/>
    <property type="match status" value="1"/>
</dbReference>
<evidence type="ECO:0000256" key="1">
    <source>
        <dbReference type="ARBA" id="ARBA00003850"/>
    </source>
</evidence>
<feature type="active site" description="Proton acceptor" evidence="8">
    <location>
        <position position="322"/>
    </location>
</feature>
<organism evidence="12 13">
    <name type="scientific">Fusibacter bizertensis</name>
    <dbReference type="NCBI Taxonomy" id="1488331"/>
    <lineage>
        <taxon>Bacteria</taxon>
        <taxon>Bacillati</taxon>
        <taxon>Bacillota</taxon>
        <taxon>Clostridia</taxon>
        <taxon>Eubacteriales</taxon>
        <taxon>Eubacteriales Family XII. Incertae Sedis</taxon>
        <taxon>Fusibacter</taxon>
    </lineage>
</organism>
<comment type="pathway">
    <text evidence="8">Amino-acid biosynthesis; L-histidine biosynthesis; L-histidine from 5-phospho-alpha-D-ribose 1-diphosphate: step 9/9.</text>
</comment>
<feature type="binding site" evidence="8">
    <location>
        <position position="232"/>
    </location>
    <ligand>
        <name>substrate</name>
    </ligand>
</feature>
<sequence>MKLYNYAFSSGLYSEINKRKKRQSFSLYPVVSEIIEKVIENGDKALSEYSIKFDGISPDSISVSKKMMKEAYDEAEPKFIEALQIAIDNIFDFHKPQLLKGYEITDEKKFMGQKVKALSRVGIYVPGGYAAYPSTLLMNVIPAKIAGVKEIVITTPPQKDIKKLKPLLVAANMLGIEEFYLVGGVQAIAALAYGTETISPVDKITGPGNQYVTAAKKLVYGDVAIDMIAGPSEVLIISDGKVPLSFIVADLLAQLEHDAEAMAILLTISEEEVERIESEISRQVEELLRKENVTKALNKSTYVVKCESIAEMVEMSNKIAPEHLELLVENPVEVLADITNAGAVFLGAFTPEALGDYTAGPNHTLPTTGSARYASPLGTYDFQKRMNYLYYDESELVKVSAYIDIFTKKERLQAHGKAVSIRI</sequence>